<dbReference type="Pfam" id="PF03695">
    <property type="entry name" value="UPF0149"/>
    <property type="match status" value="1"/>
</dbReference>
<accession>A0A0G3G3A5</accession>
<dbReference type="KEGG" id="tvr:TVD_09980"/>
<gene>
    <name evidence="2" type="ORF">TVD_09980</name>
</gene>
<dbReference type="PANTHER" id="PTHR37528:SF1">
    <property type="entry name" value="UPF0149 PROTEIN YGFB"/>
    <property type="match status" value="1"/>
</dbReference>
<dbReference type="OrthoDB" id="9783391at2"/>
<dbReference type="RefSeq" id="WP_019568004.1">
    <property type="nucleotide sequence ID" value="NZ_CP011367.1"/>
</dbReference>
<sequence length="201" mass="21634">MTHSPGTGNAKSLDGLERDPEALREQLEHGLRSMGYAQTPASAHGLFTGCLVADPGSDVDALELSLGEALPLTEGAGERFDKTVEAIRRALLAQLYDVELGFGPLLPEDDAIEAQAQALSEWVDGFIAGLGQTPRLAKLKPSAEASEILRDFAEIARIELEPDDDEDNAAAFEELNEYVRVGVLLIADELAPDDPKRIPMQ</sequence>
<dbReference type="PATRIC" id="fig|106634.4.peg.2045"/>
<dbReference type="PANTHER" id="PTHR37528">
    <property type="entry name" value="UPF0149 PROTEIN YGFB"/>
    <property type="match status" value="1"/>
</dbReference>
<protein>
    <recommendedName>
        <fullName evidence="4">YecA family protein</fullName>
    </recommendedName>
</protein>
<dbReference type="InterPro" id="IPR011978">
    <property type="entry name" value="YgfB-like"/>
</dbReference>
<dbReference type="AlphaFoldDB" id="A0A0G3G3A5"/>
<name>A0A0G3G3A5_9GAMM</name>
<dbReference type="Proteomes" id="UP000064201">
    <property type="component" value="Chromosome"/>
</dbReference>
<reference evidence="2 3" key="1">
    <citation type="submission" date="2015-04" db="EMBL/GenBank/DDBJ databases">
        <title>Complete Sequence for the Genome of the Thioalkalivibrio versutus D301.</title>
        <authorList>
            <person name="Mu T."/>
            <person name="Zhou J."/>
            <person name="Xu X."/>
        </authorList>
    </citation>
    <scope>NUCLEOTIDE SEQUENCE [LARGE SCALE GENOMIC DNA]</scope>
    <source>
        <strain evidence="2 3">D301</strain>
    </source>
</reference>
<dbReference type="EMBL" id="CP011367">
    <property type="protein sequence ID" value="AKJ95665.1"/>
    <property type="molecule type" value="Genomic_DNA"/>
</dbReference>
<dbReference type="InterPro" id="IPR036255">
    <property type="entry name" value="YgfB-like_sf"/>
</dbReference>
<comment type="similarity">
    <text evidence="1">Belongs to the UPF0149 family.</text>
</comment>
<dbReference type="GO" id="GO:0005829">
    <property type="term" value="C:cytosol"/>
    <property type="evidence" value="ECO:0007669"/>
    <property type="project" value="TreeGrafter"/>
</dbReference>
<keyword evidence="3" id="KW-1185">Reference proteome</keyword>
<dbReference type="STRING" id="106634.TVD_09980"/>
<organism evidence="2 3">
    <name type="scientific">Thioalkalivibrio versutus</name>
    <dbReference type="NCBI Taxonomy" id="106634"/>
    <lineage>
        <taxon>Bacteria</taxon>
        <taxon>Pseudomonadati</taxon>
        <taxon>Pseudomonadota</taxon>
        <taxon>Gammaproteobacteria</taxon>
        <taxon>Chromatiales</taxon>
        <taxon>Ectothiorhodospiraceae</taxon>
        <taxon>Thioalkalivibrio</taxon>
    </lineage>
</organism>
<evidence type="ECO:0000313" key="3">
    <source>
        <dbReference type="Proteomes" id="UP000064201"/>
    </source>
</evidence>
<evidence type="ECO:0008006" key="4">
    <source>
        <dbReference type="Google" id="ProtNLM"/>
    </source>
</evidence>
<evidence type="ECO:0000313" key="2">
    <source>
        <dbReference type="EMBL" id="AKJ95665.1"/>
    </source>
</evidence>
<dbReference type="Gene3D" id="1.20.120.740">
    <property type="entry name" value="YgfB uncharacterised protein family UPF0149, PF03695"/>
    <property type="match status" value="1"/>
</dbReference>
<proteinExistence type="inferred from homology"/>
<dbReference type="SUPFAM" id="SSF101327">
    <property type="entry name" value="YgfB-like"/>
    <property type="match status" value="1"/>
</dbReference>
<evidence type="ECO:0000256" key="1">
    <source>
        <dbReference type="ARBA" id="ARBA00038308"/>
    </source>
</evidence>